<evidence type="ECO:0000313" key="1">
    <source>
        <dbReference type="EMBL" id="KAK1725406.1"/>
    </source>
</evidence>
<protein>
    <submittedName>
        <fullName evidence="1">Uncharacterized protein</fullName>
    </submittedName>
</protein>
<dbReference type="GeneID" id="85394352"/>
<evidence type="ECO:0000313" key="2">
    <source>
        <dbReference type="Proteomes" id="UP001244207"/>
    </source>
</evidence>
<dbReference type="AlphaFoldDB" id="A0AAD8UK52"/>
<keyword evidence="2" id="KW-1185">Reference proteome</keyword>
<sequence>MAVCRLWDRIVLDGLGGAMEQQKNALSNERRWDAPHVLPKMMCVCLGKTLGVFQGLVLVPGAGCWVLGGAWWDSWTGIVEGTRGSGFGPPPRSAIRELRPRLTSRRHLGSLVPVTGQWAQLAQRGPTLFRWCRGSGCYRAQCTYLGT</sequence>
<dbReference type="RefSeq" id="XP_060365461.1">
    <property type="nucleotide sequence ID" value="XM_060510453.1"/>
</dbReference>
<dbReference type="EMBL" id="JAHMHS010000042">
    <property type="protein sequence ID" value="KAK1725406.1"/>
    <property type="molecule type" value="Genomic_DNA"/>
</dbReference>
<dbReference type="Proteomes" id="UP001244207">
    <property type="component" value="Unassembled WGS sequence"/>
</dbReference>
<reference evidence="1" key="1">
    <citation type="submission" date="2021-12" db="EMBL/GenBank/DDBJ databases">
        <title>Comparative genomics, transcriptomics and evolutionary studies reveal genomic signatures of adaptation to plant cell wall in hemibiotrophic fungi.</title>
        <authorList>
            <consortium name="DOE Joint Genome Institute"/>
            <person name="Baroncelli R."/>
            <person name="Diaz J.F."/>
            <person name="Benocci T."/>
            <person name="Peng M."/>
            <person name="Battaglia E."/>
            <person name="Haridas S."/>
            <person name="Andreopoulos W."/>
            <person name="Labutti K."/>
            <person name="Pangilinan J."/>
            <person name="Floch G.L."/>
            <person name="Makela M.R."/>
            <person name="Henrissat B."/>
            <person name="Grigoriev I.V."/>
            <person name="Crouch J.A."/>
            <person name="De Vries R.P."/>
            <person name="Sukno S.A."/>
            <person name="Thon M.R."/>
        </authorList>
    </citation>
    <scope>NUCLEOTIDE SEQUENCE</scope>
    <source>
        <strain evidence="1">CBS 112980</strain>
    </source>
</reference>
<gene>
    <name evidence="1" type="ORF">BDZ83DRAFT_651424</name>
</gene>
<proteinExistence type="predicted"/>
<comment type="caution">
    <text evidence="1">The sequence shown here is derived from an EMBL/GenBank/DDBJ whole genome shotgun (WGS) entry which is preliminary data.</text>
</comment>
<organism evidence="1 2">
    <name type="scientific">Glomerella acutata</name>
    <name type="common">Colletotrichum acutatum</name>
    <dbReference type="NCBI Taxonomy" id="27357"/>
    <lineage>
        <taxon>Eukaryota</taxon>
        <taxon>Fungi</taxon>
        <taxon>Dikarya</taxon>
        <taxon>Ascomycota</taxon>
        <taxon>Pezizomycotina</taxon>
        <taxon>Sordariomycetes</taxon>
        <taxon>Hypocreomycetidae</taxon>
        <taxon>Glomerellales</taxon>
        <taxon>Glomerellaceae</taxon>
        <taxon>Colletotrichum</taxon>
        <taxon>Colletotrichum acutatum species complex</taxon>
    </lineage>
</organism>
<accession>A0AAD8UK52</accession>
<name>A0AAD8UK52_GLOAC</name>